<dbReference type="PANTHER" id="PTHR34184">
    <property type="entry name" value="UPF0718 PROTEIN YCGR"/>
    <property type="match status" value="1"/>
</dbReference>
<dbReference type="InterPro" id="IPR005524">
    <property type="entry name" value="DUF318"/>
</dbReference>
<dbReference type="Pfam" id="PF03773">
    <property type="entry name" value="ArsP_1"/>
    <property type="match status" value="1"/>
</dbReference>
<dbReference type="EMBL" id="BAAANY010000019">
    <property type="protein sequence ID" value="GAA1692967.1"/>
    <property type="molecule type" value="Genomic_DNA"/>
</dbReference>
<evidence type="ECO:0000256" key="5">
    <source>
        <dbReference type="ARBA" id="ARBA00022989"/>
    </source>
</evidence>
<sequence>MPVAARLVAAGVTPAAALAFLLSAPAINPVVLVATAVAFPRNPEMVAARLMASLATSVVVGLLWMALGRDEWLAKLRSRPASHGSKVAVFLSTAQHDFLQAGGFLIIGAAAAATMQTVLPKQLVNNVAGSGLLSVLALAVLAVLLCLCSEADAFVAAGLTQFSLTARLAFLVIGPMVDLKLFALQAGTFGPRFAWRFSATTFVVGIACAGLIGWWLL</sequence>
<evidence type="ECO:0000313" key="8">
    <source>
        <dbReference type="EMBL" id="GAA1692967.1"/>
    </source>
</evidence>
<evidence type="ECO:0000256" key="2">
    <source>
        <dbReference type="ARBA" id="ARBA00006386"/>
    </source>
</evidence>
<feature type="transmembrane region" description="Helical" evidence="7">
    <location>
        <begin position="127"/>
        <end position="147"/>
    </location>
</feature>
<comment type="caution">
    <text evidence="8">The sequence shown here is derived from an EMBL/GenBank/DDBJ whole genome shotgun (WGS) entry which is preliminary data.</text>
</comment>
<accession>A0ABN2HSU2</accession>
<evidence type="ECO:0000256" key="1">
    <source>
        <dbReference type="ARBA" id="ARBA00004651"/>
    </source>
</evidence>
<evidence type="ECO:0008006" key="10">
    <source>
        <dbReference type="Google" id="ProtNLM"/>
    </source>
</evidence>
<evidence type="ECO:0000313" key="9">
    <source>
        <dbReference type="Proteomes" id="UP001500618"/>
    </source>
</evidence>
<name>A0ABN2HSU2_9ACTN</name>
<organism evidence="8 9">
    <name type="scientific">Fodinicola feengrottensis</name>
    <dbReference type="NCBI Taxonomy" id="435914"/>
    <lineage>
        <taxon>Bacteria</taxon>
        <taxon>Bacillati</taxon>
        <taxon>Actinomycetota</taxon>
        <taxon>Actinomycetes</taxon>
        <taxon>Mycobacteriales</taxon>
        <taxon>Fodinicola</taxon>
    </lineage>
</organism>
<feature type="transmembrane region" description="Helical" evidence="7">
    <location>
        <begin position="193"/>
        <end position="216"/>
    </location>
</feature>
<keyword evidence="9" id="KW-1185">Reference proteome</keyword>
<comment type="similarity">
    <text evidence="2">Belongs to the UPF0718 family.</text>
</comment>
<keyword evidence="6 7" id="KW-0472">Membrane</keyword>
<evidence type="ECO:0000256" key="7">
    <source>
        <dbReference type="SAM" id="Phobius"/>
    </source>
</evidence>
<comment type="subcellular location">
    <subcellularLocation>
        <location evidence="1">Cell membrane</location>
        <topology evidence="1">Multi-pass membrane protein</topology>
    </subcellularLocation>
</comment>
<evidence type="ECO:0000256" key="6">
    <source>
        <dbReference type="ARBA" id="ARBA00023136"/>
    </source>
</evidence>
<dbReference type="Proteomes" id="UP001500618">
    <property type="component" value="Unassembled WGS sequence"/>
</dbReference>
<feature type="transmembrane region" description="Helical" evidence="7">
    <location>
        <begin position="46"/>
        <end position="67"/>
    </location>
</feature>
<gene>
    <name evidence="8" type="ORF">GCM10009765_47920</name>
</gene>
<feature type="transmembrane region" description="Helical" evidence="7">
    <location>
        <begin position="88"/>
        <end position="115"/>
    </location>
</feature>
<protein>
    <recommendedName>
        <fullName evidence="10">Permease</fullName>
    </recommendedName>
</protein>
<evidence type="ECO:0000256" key="3">
    <source>
        <dbReference type="ARBA" id="ARBA00022475"/>
    </source>
</evidence>
<dbReference type="InterPro" id="IPR052923">
    <property type="entry name" value="UPF0718"/>
</dbReference>
<keyword evidence="4 7" id="KW-0812">Transmembrane</keyword>
<evidence type="ECO:0000256" key="4">
    <source>
        <dbReference type="ARBA" id="ARBA00022692"/>
    </source>
</evidence>
<keyword evidence="5 7" id="KW-1133">Transmembrane helix</keyword>
<reference evidence="8 9" key="1">
    <citation type="journal article" date="2019" name="Int. J. Syst. Evol. Microbiol.">
        <title>The Global Catalogue of Microorganisms (GCM) 10K type strain sequencing project: providing services to taxonomists for standard genome sequencing and annotation.</title>
        <authorList>
            <consortium name="The Broad Institute Genomics Platform"/>
            <consortium name="The Broad Institute Genome Sequencing Center for Infectious Disease"/>
            <person name="Wu L."/>
            <person name="Ma J."/>
        </authorList>
    </citation>
    <scope>NUCLEOTIDE SEQUENCE [LARGE SCALE GENOMIC DNA]</scope>
    <source>
        <strain evidence="8 9">JCM 14718</strain>
    </source>
</reference>
<proteinExistence type="inferred from homology"/>
<keyword evidence="3" id="KW-1003">Cell membrane</keyword>
<dbReference type="PANTHER" id="PTHR34184:SF4">
    <property type="entry name" value="UPF0718 PROTEIN YCGR"/>
    <property type="match status" value="1"/>
</dbReference>